<dbReference type="SMART" id="SM00848">
    <property type="entry name" value="Inhibitor_I29"/>
    <property type="match status" value="1"/>
</dbReference>
<dbReference type="PROSITE" id="PS00639">
    <property type="entry name" value="THIOL_PROTEASE_HIS"/>
    <property type="match status" value="1"/>
</dbReference>
<dbReference type="EMBL" id="OV696686">
    <property type="protein sequence ID" value="CAH1225445.1"/>
    <property type="molecule type" value="Genomic_DNA"/>
</dbReference>
<evidence type="ECO:0000256" key="7">
    <source>
        <dbReference type="SAM" id="SignalP"/>
    </source>
</evidence>
<feature type="domain" description="Peptidase C1A papain C-terminal" evidence="8">
    <location>
        <begin position="113"/>
        <end position="328"/>
    </location>
</feature>
<dbReference type="Pfam" id="PF08246">
    <property type="entry name" value="Inhibitor_I29"/>
    <property type="match status" value="1"/>
</dbReference>
<dbReference type="InterPro" id="IPR039417">
    <property type="entry name" value="Peptidase_C1A_papain-like"/>
</dbReference>
<evidence type="ECO:0000256" key="6">
    <source>
        <dbReference type="ARBA" id="ARBA00023157"/>
    </source>
</evidence>
<dbReference type="PROSITE" id="PS00139">
    <property type="entry name" value="THIOL_PROTEASE_CYS"/>
    <property type="match status" value="1"/>
</dbReference>
<evidence type="ECO:0000256" key="3">
    <source>
        <dbReference type="ARBA" id="ARBA00022801"/>
    </source>
</evidence>
<dbReference type="FunFam" id="3.90.70.10:FF:000006">
    <property type="entry name" value="Cathepsin S"/>
    <property type="match status" value="1"/>
</dbReference>
<dbReference type="PROSITE" id="PS00640">
    <property type="entry name" value="THIOL_PROTEASE_ASN"/>
    <property type="match status" value="1"/>
</dbReference>
<keyword evidence="6" id="KW-1015">Disulfide bond</keyword>
<keyword evidence="7" id="KW-0732">Signal</keyword>
<dbReference type="InterPro" id="IPR000169">
    <property type="entry name" value="Pept_cys_AS"/>
</dbReference>
<dbReference type="InterPro" id="IPR025660">
    <property type="entry name" value="Pept_his_AS"/>
</dbReference>
<dbReference type="InterPro" id="IPR013128">
    <property type="entry name" value="Peptidase_C1A"/>
</dbReference>
<gene>
    <name evidence="10" type="primary">CTSL</name>
    <name evidence="10" type="ORF">BLAG_LOCUS154</name>
</gene>
<dbReference type="Gene3D" id="3.90.70.10">
    <property type="entry name" value="Cysteine proteinases"/>
    <property type="match status" value="1"/>
</dbReference>
<feature type="domain" description="Cathepsin propeptide inhibitor" evidence="9">
    <location>
        <begin position="22"/>
        <end position="81"/>
    </location>
</feature>
<dbReference type="CDD" id="cd02248">
    <property type="entry name" value="Peptidase_C1A"/>
    <property type="match status" value="1"/>
</dbReference>
<protein>
    <submittedName>
        <fullName evidence="10">CTSL protein</fullName>
    </submittedName>
</protein>
<comment type="similarity">
    <text evidence="1">Belongs to the peptidase C1 family.</text>
</comment>
<dbReference type="InterPro" id="IPR038765">
    <property type="entry name" value="Papain-like_cys_pep_sf"/>
</dbReference>
<evidence type="ECO:0000259" key="9">
    <source>
        <dbReference type="SMART" id="SM00848"/>
    </source>
</evidence>
<evidence type="ECO:0000256" key="5">
    <source>
        <dbReference type="ARBA" id="ARBA00023145"/>
    </source>
</evidence>
<dbReference type="Proteomes" id="UP000838412">
    <property type="component" value="Chromosome 1"/>
</dbReference>
<sequence>MWRLLAVCAAVVSMAAAHCELWENYKECYGVSFEEEEESWRKAVFEKNKKRIETHNAEADLGKHTYWLGINHFTHMTEDEFAADVTGSCLRLDRKARSAADGVHDSSSNLAELPAEVDWRNKGYVTPVKDQGQCGSCWAFSTTGSLEGQWFGKTGRLVPLSEQNLVDCSGAYGNLGCQGGLMDDAFSYIRDNGGVDTEASYPYTGRNGQCRFNKTNVGATDMGFVDIPAGNETALMHAVATVGPVSVAIDAGHSSIQFYHQGVYDEPSCSSTHLDHGVLAVGYGTYNSKAYWLVKNSWNTTWGDGGYIMMARNKNNQCGIATQASYPRV</sequence>
<dbReference type="AlphaFoldDB" id="A0A8J9V749"/>
<dbReference type="InterPro" id="IPR000668">
    <property type="entry name" value="Peptidase_C1A_C"/>
</dbReference>
<dbReference type="PANTHER" id="PTHR12411">
    <property type="entry name" value="CYSTEINE PROTEASE FAMILY C1-RELATED"/>
    <property type="match status" value="1"/>
</dbReference>
<dbReference type="PRINTS" id="PR00705">
    <property type="entry name" value="PAPAIN"/>
</dbReference>
<dbReference type="SUPFAM" id="SSF54001">
    <property type="entry name" value="Cysteine proteinases"/>
    <property type="match status" value="1"/>
</dbReference>
<evidence type="ECO:0000256" key="4">
    <source>
        <dbReference type="ARBA" id="ARBA00022807"/>
    </source>
</evidence>
<evidence type="ECO:0000313" key="10">
    <source>
        <dbReference type="EMBL" id="CAH1225445.1"/>
    </source>
</evidence>
<dbReference type="SMART" id="SM00645">
    <property type="entry name" value="Pept_C1"/>
    <property type="match status" value="1"/>
</dbReference>
<evidence type="ECO:0000256" key="2">
    <source>
        <dbReference type="ARBA" id="ARBA00022670"/>
    </source>
</evidence>
<keyword evidence="5" id="KW-0865">Zymogen</keyword>
<accession>A0A8J9V749</accession>
<dbReference type="GO" id="GO:0008234">
    <property type="term" value="F:cysteine-type peptidase activity"/>
    <property type="evidence" value="ECO:0007669"/>
    <property type="project" value="UniProtKB-KW"/>
</dbReference>
<evidence type="ECO:0000313" key="11">
    <source>
        <dbReference type="Proteomes" id="UP000838412"/>
    </source>
</evidence>
<feature type="chain" id="PRO_5035420774" evidence="7">
    <location>
        <begin position="18"/>
        <end position="329"/>
    </location>
</feature>
<evidence type="ECO:0000256" key="1">
    <source>
        <dbReference type="ARBA" id="ARBA00008455"/>
    </source>
</evidence>
<keyword evidence="2" id="KW-0645">Protease</keyword>
<dbReference type="Pfam" id="PF00112">
    <property type="entry name" value="Peptidase_C1"/>
    <property type="match status" value="1"/>
</dbReference>
<keyword evidence="3" id="KW-0378">Hydrolase</keyword>
<reference evidence="10" key="1">
    <citation type="submission" date="2022-01" db="EMBL/GenBank/DDBJ databases">
        <authorList>
            <person name="Braso-Vives M."/>
        </authorList>
    </citation>
    <scope>NUCLEOTIDE SEQUENCE</scope>
</reference>
<dbReference type="OrthoDB" id="10253408at2759"/>
<keyword evidence="11" id="KW-1185">Reference proteome</keyword>
<keyword evidence="4" id="KW-0788">Thiol protease</keyword>
<dbReference type="GO" id="GO:0006508">
    <property type="term" value="P:proteolysis"/>
    <property type="evidence" value="ECO:0007669"/>
    <property type="project" value="UniProtKB-KW"/>
</dbReference>
<dbReference type="InterPro" id="IPR013201">
    <property type="entry name" value="Prot_inhib_I29"/>
</dbReference>
<proteinExistence type="inferred from homology"/>
<feature type="signal peptide" evidence="7">
    <location>
        <begin position="1"/>
        <end position="17"/>
    </location>
</feature>
<dbReference type="InterPro" id="IPR025661">
    <property type="entry name" value="Pept_asp_AS"/>
</dbReference>
<organism evidence="10 11">
    <name type="scientific">Branchiostoma lanceolatum</name>
    <name type="common">Common lancelet</name>
    <name type="synonym">Amphioxus lanceolatum</name>
    <dbReference type="NCBI Taxonomy" id="7740"/>
    <lineage>
        <taxon>Eukaryota</taxon>
        <taxon>Metazoa</taxon>
        <taxon>Chordata</taxon>
        <taxon>Cephalochordata</taxon>
        <taxon>Leptocardii</taxon>
        <taxon>Amphioxiformes</taxon>
        <taxon>Branchiostomatidae</taxon>
        <taxon>Branchiostoma</taxon>
    </lineage>
</organism>
<evidence type="ECO:0000259" key="8">
    <source>
        <dbReference type="SMART" id="SM00645"/>
    </source>
</evidence>
<name>A0A8J9V749_BRALA</name>